<reference evidence="1 2" key="2">
    <citation type="submission" date="2015-01" db="EMBL/GenBank/DDBJ databases">
        <authorList>
            <consortium name="NBRP consortium"/>
            <person name="Sawabe T."/>
            <person name="Meirelles P."/>
            <person name="Feng G."/>
            <person name="Sayaka M."/>
            <person name="Hattori M."/>
            <person name="Ohkuma M."/>
        </authorList>
    </citation>
    <scope>NUCLEOTIDE SEQUENCE [LARGE SCALE GENOMIC DNA]</scope>
    <source>
        <strain evidence="2">JCM 19231</strain>
    </source>
</reference>
<dbReference type="AlphaFoldDB" id="A0A0B8NXA7"/>
<dbReference type="SUPFAM" id="SSF56542">
    <property type="entry name" value="Substrate-binding domain of HMG-CoA reductase"/>
    <property type="match status" value="1"/>
</dbReference>
<name>A0A0B8NXA7_9VIBR</name>
<reference evidence="1 2" key="1">
    <citation type="submission" date="2015-01" db="EMBL/GenBank/DDBJ databases">
        <title>Vibrio sp. C1 JCM 19231 whole genome shotgun sequence.</title>
        <authorList>
            <person name="Sawabe T."/>
            <person name="Meirelles P."/>
            <person name="Feng G."/>
            <person name="Sayaka M."/>
            <person name="Hattori M."/>
            <person name="Ohkuma M."/>
        </authorList>
    </citation>
    <scope>NUCLEOTIDE SEQUENCE [LARGE SCALE GENOMIC DNA]</scope>
    <source>
        <strain evidence="2">JCM 19231</strain>
    </source>
</reference>
<keyword evidence="1" id="KW-0560">Oxidoreductase</keyword>
<proteinExistence type="predicted"/>
<evidence type="ECO:0000313" key="2">
    <source>
        <dbReference type="Proteomes" id="UP000031671"/>
    </source>
</evidence>
<dbReference type="Proteomes" id="UP000031671">
    <property type="component" value="Unassembled WGS sequence"/>
</dbReference>
<dbReference type="EMBL" id="BBRZ01000094">
    <property type="protein sequence ID" value="GAM58591.1"/>
    <property type="molecule type" value="Genomic_DNA"/>
</dbReference>
<sequence length="96" mass="11165">MRDHLDDAIDNELLRPHFEKPSRKITKSPYLTDKNVSKRWKELNQPEVQSQLLDSHTQSQMDAYSKNIEHFIGTVKVPVALPDRCVLMVYSLKTIS</sequence>
<dbReference type="GO" id="GO:0015936">
    <property type="term" value="P:coenzyme A metabolic process"/>
    <property type="evidence" value="ECO:0007669"/>
    <property type="project" value="InterPro"/>
</dbReference>
<accession>A0A0B8NXA7</accession>
<dbReference type="EC" id="1.1.1.34" evidence="1"/>
<dbReference type="InterPro" id="IPR009029">
    <property type="entry name" value="HMG_CoA_Rdtase_sub-bd_dom_sf"/>
</dbReference>
<keyword evidence="2" id="KW-1185">Reference proteome</keyword>
<evidence type="ECO:0000313" key="1">
    <source>
        <dbReference type="EMBL" id="GAM58591.1"/>
    </source>
</evidence>
<comment type="caution">
    <text evidence="1">The sequence shown here is derived from an EMBL/GenBank/DDBJ whole genome shotgun (WGS) entry which is preliminary data.</text>
</comment>
<dbReference type="GO" id="GO:0004420">
    <property type="term" value="F:hydroxymethylglutaryl-CoA reductase (NADPH) activity"/>
    <property type="evidence" value="ECO:0007669"/>
    <property type="project" value="UniProtKB-EC"/>
</dbReference>
<gene>
    <name evidence="1" type="ORF">JCM19231_5722</name>
</gene>
<protein>
    <submittedName>
        <fullName evidence="1">Hydroxymethylglutaryl-CoA reductase</fullName>
        <ecNumber evidence="1">1.1.1.34</ecNumber>
    </submittedName>
</protein>
<organism evidence="1 2">
    <name type="scientific">Vibrio ishigakensis</name>
    <dbReference type="NCBI Taxonomy" id="1481914"/>
    <lineage>
        <taxon>Bacteria</taxon>
        <taxon>Pseudomonadati</taxon>
        <taxon>Pseudomonadota</taxon>
        <taxon>Gammaproteobacteria</taxon>
        <taxon>Vibrionales</taxon>
        <taxon>Vibrionaceae</taxon>
        <taxon>Vibrio</taxon>
    </lineage>
</organism>